<dbReference type="Proteomes" id="UP000253250">
    <property type="component" value="Unassembled WGS sequence"/>
</dbReference>
<sequence length="385" mass="42375">MPAPGRTRSWVHRAHRFLRILTFLFLLCLPVFAQASLGSWVKGVLHLGKYSETVATEVATLPEDHGTWGLAFSPHGRYLAASSPQTAFVQLWDWRKDRVVRRFRRSGSDIMVTTPLAFSPHGRLLASCQDVSIDVWNPHTGAIVGQIQDPPSQGGCQALAFSPRGHSLIWIRGEGGLAPKDAFFVYSTRTWAIRWALATRPFEPNALAVSAHGHWAALGGGTNNSSEVGFQQQIALVNLRRHALVRLIGTFPMSQWWGPGKPRLGPSYPPMALAWNSRNQSVAMGVWSAGMGAANVIRVYNARTGAQVAGESGPVGTKISALRYTPHGRYLIEAGIDNTVEIWDGDHHHLLQKIPHQAWSLAVSPHGHYLALGEGRQIQIWRLQS</sequence>
<comment type="caution">
    <text evidence="1">The sequence shown here is derived from an EMBL/GenBank/DDBJ whole genome shotgun (WGS) entry which is preliminary data.</text>
</comment>
<dbReference type="PROSITE" id="PS50082">
    <property type="entry name" value="WD_REPEATS_2"/>
    <property type="match status" value="1"/>
</dbReference>
<gene>
    <name evidence="1" type="ORF">C4900_07380</name>
</gene>
<dbReference type="STRING" id="163359.A9R16_07370"/>
<dbReference type="InterPro" id="IPR001680">
    <property type="entry name" value="WD40_rpt"/>
</dbReference>
<dbReference type="PANTHER" id="PTHR19879:SF9">
    <property type="entry name" value="TRANSCRIPTION INITIATION FACTOR TFIID SUBUNIT 5"/>
    <property type="match status" value="1"/>
</dbReference>
<evidence type="ECO:0000313" key="2">
    <source>
        <dbReference type="Proteomes" id="UP000253250"/>
    </source>
</evidence>
<organism evidence="1 2">
    <name type="scientific">Acidiferrobacter thiooxydans</name>
    <dbReference type="NCBI Taxonomy" id="163359"/>
    <lineage>
        <taxon>Bacteria</taxon>
        <taxon>Pseudomonadati</taxon>
        <taxon>Pseudomonadota</taxon>
        <taxon>Gammaproteobacteria</taxon>
        <taxon>Acidiferrobacterales</taxon>
        <taxon>Acidiferrobacteraceae</taxon>
        <taxon>Acidiferrobacter</taxon>
    </lineage>
</organism>
<protein>
    <submittedName>
        <fullName evidence="1">WD40 repeat domain-containing protein</fullName>
    </submittedName>
</protein>
<keyword evidence="2" id="KW-1185">Reference proteome</keyword>
<name>A0A1C2G478_9GAMM</name>
<accession>A0A1C2G478</accession>
<dbReference type="Pfam" id="PF00400">
    <property type="entry name" value="WD40"/>
    <property type="match status" value="1"/>
</dbReference>
<dbReference type="SUPFAM" id="SSF50998">
    <property type="entry name" value="Quinoprotein alcohol dehydrogenase-like"/>
    <property type="match status" value="1"/>
</dbReference>
<dbReference type="InterPro" id="IPR011047">
    <property type="entry name" value="Quinoprotein_ADH-like_sf"/>
</dbReference>
<dbReference type="InterPro" id="IPR015943">
    <property type="entry name" value="WD40/YVTN_repeat-like_dom_sf"/>
</dbReference>
<dbReference type="Gene3D" id="2.130.10.10">
    <property type="entry name" value="YVTN repeat-like/Quinoprotein amine dehydrogenase"/>
    <property type="match status" value="2"/>
</dbReference>
<reference evidence="1 2" key="1">
    <citation type="submission" date="2018-02" db="EMBL/GenBank/DDBJ databases">
        <title>Insights into the biology of acidophilic members of the Acidiferrobacteraceae family derived from comparative genomic analyses.</title>
        <authorList>
            <person name="Issotta F."/>
            <person name="Thyssen C."/>
            <person name="Mena C."/>
            <person name="Moya A."/>
            <person name="Bellenberg S."/>
            <person name="Sproer C."/>
            <person name="Covarrubias P.C."/>
            <person name="Sand W."/>
            <person name="Quatrini R."/>
            <person name="Vera M."/>
        </authorList>
    </citation>
    <scope>NUCLEOTIDE SEQUENCE [LARGE SCALE GENOMIC DNA]</scope>
    <source>
        <strain evidence="2">m-1</strain>
    </source>
</reference>
<proteinExistence type="predicted"/>
<evidence type="ECO:0000313" key="1">
    <source>
        <dbReference type="EMBL" id="RCN55737.1"/>
    </source>
</evidence>
<dbReference type="AlphaFoldDB" id="A0A1C2G478"/>
<dbReference type="EMBL" id="PSYR01000002">
    <property type="protein sequence ID" value="RCN55737.1"/>
    <property type="molecule type" value="Genomic_DNA"/>
</dbReference>
<dbReference type="SMART" id="SM00320">
    <property type="entry name" value="WD40"/>
    <property type="match status" value="3"/>
</dbReference>
<dbReference type="PANTHER" id="PTHR19879">
    <property type="entry name" value="TRANSCRIPTION INITIATION FACTOR TFIID"/>
    <property type="match status" value="1"/>
</dbReference>